<reference evidence="1" key="1">
    <citation type="submission" date="2023-08" db="EMBL/GenBank/DDBJ databases">
        <title>A de novo genome assembly of Solanum verrucosum Schlechtendal, a Mexican diploid species geographically isolated from the other diploid A-genome species in potato relatives.</title>
        <authorList>
            <person name="Hosaka K."/>
        </authorList>
    </citation>
    <scope>NUCLEOTIDE SEQUENCE</scope>
    <source>
        <tissue evidence="1">Young leaves</tissue>
    </source>
</reference>
<organism evidence="1 2">
    <name type="scientific">Solanum verrucosum</name>
    <dbReference type="NCBI Taxonomy" id="315347"/>
    <lineage>
        <taxon>Eukaryota</taxon>
        <taxon>Viridiplantae</taxon>
        <taxon>Streptophyta</taxon>
        <taxon>Embryophyta</taxon>
        <taxon>Tracheophyta</taxon>
        <taxon>Spermatophyta</taxon>
        <taxon>Magnoliopsida</taxon>
        <taxon>eudicotyledons</taxon>
        <taxon>Gunneridae</taxon>
        <taxon>Pentapetalae</taxon>
        <taxon>asterids</taxon>
        <taxon>lamiids</taxon>
        <taxon>Solanales</taxon>
        <taxon>Solanaceae</taxon>
        <taxon>Solanoideae</taxon>
        <taxon>Solaneae</taxon>
        <taxon>Solanum</taxon>
    </lineage>
</organism>
<dbReference type="Proteomes" id="UP001234989">
    <property type="component" value="Chromosome 8"/>
</dbReference>
<gene>
    <name evidence="1" type="ORF">MTR67_034512</name>
</gene>
<dbReference type="EMBL" id="CP133619">
    <property type="protein sequence ID" value="WMV41127.1"/>
    <property type="molecule type" value="Genomic_DNA"/>
</dbReference>
<dbReference type="AlphaFoldDB" id="A0AAF0U8B6"/>
<accession>A0AAF0U8B6</accession>
<evidence type="ECO:0000313" key="1">
    <source>
        <dbReference type="EMBL" id="WMV41127.1"/>
    </source>
</evidence>
<sequence>MLMKMNYSMGMEAKHQEDMASKPPLYGVGSYDTGFHGLLSWSMSVNSYSHHVRRTNGKFTFGGLDVVLSVDCGMGRYSYIAHSIAWDCLR</sequence>
<keyword evidence="2" id="KW-1185">Reference proteome</keyword>
<protein>
    <submittedName>
        <fullName evidence="1">Uncharacterized protein</fullName>
    </submittedName>
</protein>
<proteinExistence type="predicted"/>
<evidence type="ECO:0000313" key="2">
    <source>
        <dbReference type="Proteomes" id="UP001234989"/>
    </source>
</evidence>
<name>A0AAF0U8B6_SOLVR</name>